<evidence type="ECO:0000259" key="7">
    <source>
        <dbReference type="Pfam" id="PF03633"/>
    </source>
</evidence>
<evidence type="ECO:0000259" key="6">
    <source>
        <dbReference type="Pfam" id="PF03632"/>
    </source>
</evidence>
<dbReference type="Gene3D" id="2.60.420.10">
    <property type="entry name" value="Maltose phosphorylase, domain 3"/>
    <property type="match status" value="1"/>
</dbReference>
<feature type="domain" description="Glycoside hydrolase family 65 central catalytic" evidence="6">
    <location>
        <begin position="319"/>
        <end position="714"/>
    </location>
</feature>
<dbReference type="Pfam" id="PF03633">
    <property type="entry name" value="Glyco_hydro_65C"/>
    <property type="match status" value="1"/>
</dbReference>
<dbReference type="Pfam" id="PF03632">
    <property type="entry name" value="Glyco_hydro_65m"/>
    <property type="match status" value="1"/>
</dbReference>
<dbReference type="PANTHER" id="PTHR11051:SF8">
    <property type="entry name" value="PROTEIN-GLUCOSYLGALACTOSYLHYDROXYLYSINE GLUCOSIDASE"/>
    <property type="match status" value="1"/>
</dbReference>
<protein>
    <submittedName>
        <fullName evidence="9">Trehalose 6-phosphate phosphorylase</fullName>
    </submittedName>
</protein>
<dbReference type="OrthoDB" id="9758855at2"/>
<dbReference type="InterPro" id="IPR011013">
    <property type="entry name" value="Gal_mutarotase_sf_dom"/>
</dbReference>
<dbReference type="GO" id="GO:0004553">
    <property type="term" value="F:hydrolase activity, hydrolyzing O-glycosyl compounds"/>
    <property type="evidence" value="ECO:0007669"/>
    <property type="project" value="TreeGrafter"/>
</dbReference>
<dbReference type="InterPro" id="IPR005195">
    <property type="entry name" value="Glyco_hydro_65_M"/>
</dbReference>
<dbReference type="Gene3D" id="1.50.10.10">
    <property type="match status" value="1"/>
</dbReference>
<dbReference type="PIRSF" id="PIRSF036289">
    <property type="entry name" value="Glycosyl_hydrolase_malt_phosph"/>
    <property type="match status" value="1"/>
</dbReference>
<dbReference type="InterPro" id="IPR005196">
    <property type="entry name" value="Glyco_hydro_65_N"/>
</dbReference>
<dbReference type="FunFam" id="1.50.10.10:FF:000053">
    <property type="entry name" value="Putative glycosyl hydrolase"/>
    <property type="match status" value="1"/>
</dbReference>
<proteinExistence type="inferred from homology"/>
<dbReference type="GO" id="GO:0030246">
    <property type="term" value="F:carbohydrate binding"/>
    <property type="evidence" value="ECO:0007669"/>
    <property type="project" value="InterPro"/>
</dbReference>
<accession>A0A098LFJ7</accession>
<gene>
    <name evidence="9" type="ORF">MYP_2960</name>
</gene>
<dbReference type="RefSeq" id="WP_045464548.1">
    <property type="nucleotide sequence ID" value="NZ_BBLT01000005.1"/>
</dbReference>
<dbReference type="AlphaFoldDB" id="A0A098LFJ7"/>
<feature type="domain" description="Glycoside hydrolase family 65 C-terminal" evidence="7">
    <location>
        <begin position="726"/>
        <end position="786"/>
    </location>
</feature>
<dbReference type="Gene3D" id="2.70.98.40">
    <property type="entry name" value="Glycoside hydrolase, family 65, N-terminal domain"/>
    <property type="match status" value="1"/>
</dbReference>
<keyword evidence="2" id="KW-0328">Glycosyltransferase</keyword>
<feature type="domain" description="Glycoside hydrolase family 65 N-terminal" evidence="8">
    <location>
        <begin position="10"/>
        <end position="263"/>
    </location>
</feature>
<dbReference type="GO" id="GO:0005975">
    <property type="term" value="P:carbohydrate metabolic process"/>
    <property type="evidence" value="ECO:0007669"/>
    <property type="project" value="InterPro"/>
</dbReference>
<evidence type="ECO:0000256" key="1">
    <source>
        <dbReference type="ARBA" id="ARBA00006768"/>
    </source>
</evidence>
<dbReference type="InterPro" id="IPR008928">
    <property type="entry name" value="6-hairpin_glycosidase_sf"/>
</dbReference>
<dbReference type="InterPro" id="IPR012341">
    <property type="entry name" value="6hp_glycosidase-like_sf"/>
</dbReference>
<feature type="binding site" evidence="5">
    <location>
        <begin position="355"/>
        <end position="356"/>
    </location>
    <ligand>
        <name>substrate</name>
    </ligand>
</feature>
<dbReference type="STRING" id="153721.MYP_2960"/>
<evidence type="ECO:0000259" key="8">
    <source>
        <dbReference type="Pfam" id="PF03636"/>
    </source>
</evidence>
<dbReference type="eggNOG" id="COG1554">
    <property type="taxonomic scope" value="Bacteria"/>
</dbReference>
<comment type="similarity">
    <text evidence="1">Belongs to the glycosyl hydrolase 65 family.</text>
</comment>
<comment type="caution">
    <text evidence="9">The sequence shown here is derived from an EMBL/GenBank/DDBJ whole genome shotgun (WGS) entry which is preliminary data.</text>
</comment>
<dbReference type="InterPro" id="IPR017045">
    <property type="entry name" value="Malt_Pase/Glycosyl_Hdrlase"/>
</dbReference>
<dbReference type="InterPro" id="IPR005194">
    <property type="entry name" value="Glyco_hydro_65_C"/>
</dbReference>
<dbReference type="SUPFAM" id="SSF48208">
    <property type="entry name" value="Six-hairpin glycosidases"/>
    <property type="match status" value="1"/>
</dbReference>
<name>A0A098LFJ7_9BACT</name>
<keyword evidence="10" id="KW-1185">Reference proteome</keyword>
<dbReference type="Proteomes" id="UP000030185">
    <property type="component" value="Unassembled WGS sequence"/>
</dbReference>
<organism evidence="9 10">
    <name type="scientific">Sporocytophaga myxococcoides</name>
    <dbReference type="NCBI Taxonomy" id="153721"/>
    <lineage>
        <taxon>Bacteria</taxon>
        <taxon>Pseudomonadati</taxon>
        <taxon>Bacteroidota</taxon>
        <taxon>Cytophagia</taxon>
        <taxon>Cytophagales</taxon>
        <taxon>Cytophagaceae</taxon>
        <taxon>Sporocytophaga</taxon>
    </lineage>
</organism>
<keyword evidence="3" id="KW-0808">Transferase</keyword>
<dbReference type="EMBL" id="BBLT01000005">
    <property type="protein sequence ID" value="GAL85731.1"/>
    <property type="molecule type" value="Genomic_DNA"/>
</dbReference>
<feature type="binding site" evidence="5">
    <location>
        <begin position="615"/>
        <end position="616"/>
    </location>
    <ligand>
        <name>substrate</name>
    </ligand>
</feature>
<evidence type="ECO:0000256" key="3">
    <source>
        <dbReference type="ARBA" id="ARBA00022679"/>
    </source>
</evidence>
<dbReference type="PANTHER" id="PTHR11051">
    <property type="entry name" value="GLYCOSYL HYDROLASE-RELATED"/>
    <property type="match status" value="1"/>
</dbReference>
<reference evidence="9 10" key="1">
    <citation type="submission" date="2014-09" db="EMBL/GenBank/DDBJ databases">
        <title>Sporocytophaga myxococcoides PG-01 genome sequencing.</title>
        <authorList>
            <person name="Liu L."/>
            <person name="Gao P.J."/>
            <person name="Chen G.J."/>
            <person name="Wang L.S."/>
        </authorList>
    </citation>
    <scope>NUCLEOTIDE SEQUENCE [LARGE SCALE GENOMIC DNA]</scope>
    <source>
        <strain evidence="9 10">PG-01</strain>
    </source>
</reference>
<sequence>MNNWILEYFGMDGANEGLREALCTLGNGQIATRGAAEESFADGIHYPGTYLAGGYNRLKSEVSGKVIENEDLVNWPNWLCLTFKVEDDDNWFDLSQKKVLFYKQKLDIKHGLLIREMRFSDNKDRETSIISTRFVSMNDQHMAAIRWEFKAINWSGNIVIRTSLDGNIKNEGVKRYQKLNNEHLNIIDLGQFEKDNIYLLVQTNQSRIYMAQASSCQVFQDNEKVNFQYEIDKIKGKISQNIYLNVTQAKETIIEKTVAIYSSKDMAISEPLVEAKNSISKSETFNDLKKKHQYSWNVLWDRFDFYFSDPGNTILLLHLHIFHLLQTCSPHTIGKDVGVPARGLHGEAYRGHIFWDELFIFPLLNFLLPDLTQSLLKYRFHRLDAAKRLAIKEGLQGAMYPWQSGSNGREESQVLHLNPNSGKWGPDNTYLQRHVNLAIAYNIWQYYEVTGNIPFMKVYGAEMLLEISKFFSSICTWNSHKERYEILKVVGPDEFHTSYPDSEEPGINNNAYTNYMASWLFTKAIKILKLIGNARRAELLQKLDLNEKTISKWDEISHKLFIPFMENGIIAQFEGYEKLKEFDWNGYRKKYKNIQRLDRILNAENDSVNNYKASKQADVLMLFYLFSSEELVESFGKLGYDFTPNHIPNNINYYIPRTSDGSTLSRIVRSWVEARSKREHSWYFFHEALMSDFKDVQGGTTAEGIHLGSMASTVDIIQRCYTGLVTRNDVLWLNPSFPKEIDSMDLTLYYRGLWLKIFFRPNECKIEASDGALQPITIGFKDEKILLKPGDTIIIPIHR</sequence>
<evidence type="ECO:0000256" key="4">
    <source>
        <dbReference type="PIRSR" id="PIRSR036289-50"/>
    </source>
</evidence>
<evidence type="ECO:0000256" key="5">
    <source>
        <dbReference type="PIRSR" id="PIRSR036289-51"/>
    </source>
</evidence>
<dbReference type="Pfam" id="PF03636">
    <property type="entry name" value="Glyco_hydro_65N"/>
    <property type="match status" value="1"/>
</dbReference>
<dbReference type="SUPFAM" id="SSF74650">
    <property type="entry name" value="Galactose mutarotase-like"/>
    <property type="match status" value="1"/>
</dbReference>
<feature type="active site" description="Proton donor" evidence="4">
    <location>
        <position position="494"/>
    </location>
</feature>
<dbReference type="GO" id="GO:0016757">
    <property type="term" value="F:glycosyltransferase activity"/>
    <property type="evidence" value="ECO:0007669"/>
    <property type="project" value="UniProtKB-KW"/>
</dbReference>
<dbReference type="InterPro" id="IPR037018">
    <property type="entry name" value="GH65_N"/>
</dbReference>
<evidence type="ECO:0000313" key="9">
    <source>
        <dbReference type="EMBL" id="GAL85731.1"/>
    </source>
</evidence>
<evidence type="ECO:0000313" key="10">
    <source>
        <dbReference type="Proteomes" id="UP000030185"/>
    </source>
</evidence>
<evidence type="ECO:0000256" key="2">
    <source>
        <dbReference type="ARBA" id="ARBA00022676"/>
    </source>
</evidence>